<name>V8QT14_9BURK</name>
<dbReference type="InterPro" id="IPR036629">
    <property type="entry name" value="YjbJ_sf"/>
</dbReference>
<dbReference type="SUPFAM" id="SSF69047">
    <property type="entry name" value="Hypothetical protein YjbJ"/>
    <property type="match status" value="1"/>
</dbReference>
<evidence type="ECO:0000313" key="5">
    <source>
        <dbReference type="Proteomes" id="UP000018733"/>
    </source>
</evidence>
<accession>V8QT14</accession>
<dbReference type="OrthoDB" id="8687758at2"/>
<dbReference type="STRING" id="1424334.W822_15450"/>
<reference evidence="4 5" key="1">
    <citation type="journal article" date="2014" name="Genome Announc.">
        <title>Draft Genome Sequence of Advenella kashmirensis Strain W13003, a Polycyclic Aromatic Hydrocarbon-Degrading Bacterium.</title>
        <authorList>
            <person name="Wang X."/>
            <person name="Jin D."/>
            <person name="Zhou L."/>
            <person name="Wu L."/>
            <person name="An W."/>
            <person name="Zhao L."/>
        </authorList>
    </citation>
    <scope>NUCLEOTIDE SEQUENCE [LARGE SCALE GENOMIC DNA]</scope>
    <source>
        <strain evidence="4 5">W13003</strain>
    </source>
</reference>
<gene>
    <name evidence="4" type="ORF">W822_15450</name>
</gene>
<sequence>MTSANTIKSKAEEMVGKGQSALGDVLDDPEMQAEGRVRQASGSASYAVNSFVDCIVDGTRSNPLGALLGAAAIGLVLGRHFYKK</sequence>
<evidence type="ECO:0000313" key="4">
    <source>
        <dbReference type="EMBL" id="ETF02134.1"/>
    </source>
</evidence>
<dbReference type="AlphaFoldDB" id="V8QT14"/>
<keyword evidence="5" id="KW-1185">Reference proteome</keyword>
<proteinExistence type="inferred from homology"/>
<dbReference type="InterPro" id="IPR008462">
    <property type="entry name" value="CsbD"/>
</dbReference>
<evidence type="ECO:0000259" key="3">
    <source>
        <dbReference type="Pfam" id="PF05532"/>
    </source>
</evidence>
<comment type="similarity">
    <text evidence="1">Belongs to the UPF0337 (CsbD) family.</text>
</comment>
<dbReference type="PATRIC" id="fig|1424334.3.peg.3106"/>
<dbReference type="Pfam" id="PF05532">
    <property type="entry name" value="CsbD"/>
    <property type="match status" value="1"/>
</dbReference>
<evidence type="ECO:0000256" key="1">
    <source>
        <dbReference type="ARBA" id="ARBA00009129"/>
    </source>
</evidence>
<dbReference type="eggNOG" id="COG3237">
    <property type="taxonomic scope" value="Bacteria"/>
</dbReference>
<dbReference type="HOGENOM" id="CLU_135567_2_1_4"/>
<comment type="caution">
    <text evidence="4">The sequence shown here is derived from an EMBL/GenBank/DDBJ whole genome shotgun (WGS) entry which is preliminary data.</text>
</comment>
<evidence type="ECO:0000256" key="2">
    <source>
        <dbReference type="SAM" id="MobiDB-lite"/>
    </source>
</evidence>
<dbReference type="EMBL" id="AYXT01000010">
    <property type="protein sequence ID" value="ETF02134.1"/>
    <property type="molecule type" value="Genomic_DNA"/>
</dbReference>
<dbReference type="RefSeq" id="WP_024006041.1">
    <property type="nucleotide sequence ID" value="NZ_KI650980.1"/>
</dbReference>
<organism evidence="4 5">
    <name type="scientific">Advenella kashmirensis W13003</name>
    <dbReference type="NCBI Taxonomy" id="1424334"/>
    <lineage>
        <taxon>Bacteria</taxon>
        <taxon>Pseudomonadati</taxon>
        <taxon>Pseudomonadota</taxon>
        <taxon>Betaproteobacteria</taxon>
        <taxon>Burkholderiales</taxon>
        <taxon>Alcaligenaceae</taxon>
    </lineage>
</organism>
<feature type="region of interest" description="Disordered" evidence="2">
    <location>
        <begin position="1"/>
        <end position="31"/>
    </location>
</feature>
<dbReference type="Proteomes" id="UP000018733">
    <property type="component" value="Unassembled WGS sequence"/>
</dbReference>
<protein>
    <recommendedName>
        <fullName evidence="3">CsbD-like domain-containing protein</fullName>
    </recommendedName>
</protein>
<feature type="domain" description="CsbD-like" evidence="3">
    <location>
        <begin position="6"/>
        <end position="47"/>
    </location>
</feature>